<dbReference type="InterPro" id="IPR000330">
    <property type="entry name" value="SNF2_N"/>
</dbReference>
<dbReference type="SUPFAM" id="SSF52540">
    <property type="entry name" value="P-loop containing nucleoside triphosphate hydrolases"/>
    <property type="match status" value="2"/>
</dbReference>
<protein>
    <submittedName>
        <fullName evidence="4">SNF2-related protein</fullName>
    </submittedName>
</protein>
<evidence type="ECO:0000313" key="4">
    <source>
        <dbReference type="EMBL" id="MDZ5760683.1"/>
    </source>
</evidence>
<proteinExistence type="predicted"/>
<sequence length="2152" mass="246106">MNNDKISQLREIYTKVSQDITKDESSWKEFLGSTSSSYRYSFAEQLLIYQQNPEGTYFASIDEWASINRSVVNGENGVAIVKSAGNKLSISYVYDVNQTKGEFYQFPNYYLTNQEVKNLCVNSQTSNIKEHFDKLFSEEFEKLGSGNFAVSSAKYQVLRKFGIQGDIDLSAVKDFRSIAALNQIGIKSNQITRKIVSQVMKEKTISNKIERNGEKSNDNSIQQTTNSNIESGSRQSATRDVRNIDEAYGNQPRTAVQPVFNARGADEPLTHEGNSDVRDGHKIDQPLVNEDALLDNEPIGKSEAPKPTEGDSQRNGIKGVSNKINEIKGSTSKEVGPLSDSVEKNIEQISFFDEKKVLSVEKDSIDRGSNFVSDPAVELYSGGKKTKFNNNIAAIKMMKQLRDENKVATNDEQIILAKYVGWGGVSEAFDASNKGWTHEYEMLKDLLTPDEYQQAFESVLTSYYTDPKIVEAIYKQLKTQGIKKGKILDPAMGTGNFFSVISNHLPEMELTGVEIDEITGNIAKLLYPTADIQIKGFEETDFKDNSFDVVVGNIPFSDYSISDPRYDKHNYKIHDYFIDKSMDLVKEGGIVALITSKYTLDKKESSAREILEEKADFLGAVRLPIQSFKAIAGTEVTTDILFFQKKGTGIVNESIKWIDRKETQLIDNDTFLINEYFINNPKQILGEFMVKNYHGNKLMVTWDSKNDLTLIQKLESRLQAIQFSTDPIRVVKEVKEVNQEIKPQQVLEVKVLDQDYVRESVKNYSYFKMDKDIFYKDTGENYSKIEIGGKNLERISGMIDIKVALNEVIKIQQNDLYEESELIQAQKILTERYDSFVSVNGFINDKMNVRAFYEDSQLSLLQSIEDRITDTTDYRKSDIFTKATIRPKRKIMSVDSARSALHLSLNEKVCIDFEYMESVYNRSKDEIIEELGEEIFFNPEEETWEIRDEYLSGDIFEKIEYIHSLDDSNAYLRNLSALEAVMPEKLLPSDINARIGSTWIPVDYYKEFMYETFKTRGFNTVGKNKIDISYLDYTATYNVDNKSIEKGNVTVEEVFGTKRITAYQLFEDALNLKITTIKDPVEYIDDKGVERVKYVINPEETILARNQQQSIMDTFDNWIWKDAERSNDLMDIYNNKFNRVVPRKYDGSHLVFDELNQSFELRDHQKNVAARIIYDNRALMAHEVRAGKTLAMIASGMYMKKAGIINKPLYVVPSALTDQFAKEFMTFYPGANILVTTKKDFEKKNRERFISKIATNTYDAVIIGNTQFEKIPLSPERMKKQLTDEIVSVTEAINKLNAEDEGGSWSVKQLAATQKRLKKRMVDLLKMEKKDDVLTLENLGTDFLFVDEAHDYKNLYTLTKISNVAGISNTSSQRASDMLSKVRYYQEEHNYRNVVFSTGTPISNSMSELFVMQNYLQPLELKEMGVELFDKWASTFGEIQSTLEITPDGNGYRMRNRFAKFHNVPELMKTFNLVADIQTADMLNLPVPDLETGKIQIRITEKSEWQANKMEEFIERSARIKAGVVDPRDDNMLKITSEAKLMAIDPRLLDESAVVDGNSKIHSVANDVFNIWEKSKEKKSTQIVFSDSGTPKANRFNVYDEIKRILVDRGIPANEVAYIHEAKNESQRDELLGKVKSGKIRILMGSTKKLGTGTNVQNKIIAMHHVDCPWKPSDLIQRDGRGIRQGNENKEVAVFRHVTKGTFDAYLWQIQEQKLKYISQIMSNKSISRSCDDLDDTVLTASEVKAVATDNPMLAEKMQVDNEVSKFRLLKSNWQNNIVNMRNNVDVVYPRQINEVSKKIANIDKDLVVLLDNKVSDFVMDLDGEVFDERTKASSKMNEMIKISELSASEYKTLGKYRGFDVAVNRSTNGVLMHVLGNERYSVDFNVGSQGIGNVLRLENLIGRIETLKIEADQDLINKQEQLSATKVEMEKPFVHEKELNELVSRQKELDAKIELDILETEATKQKSEIQNQNKNVEEILDTNKLMYPKDENLILYCESTGEPISECENYYHVQGVYYSENGLKIGMGTEEYRIMADDPDYDTYFSDCRYNLPDSMMTNEIPPNIEIEEQDYKVIDWIDVKANVNQFNTRGEAMNFIVESIGSDFDLDDFHNGYYSKEIKLTITDKVKRPSAFIQKNSLSNKEIGNTRKER</sequence>
<name>A0AAW9JYG6_CARML</name>
<dbReference type="CDD" id="cd02440">
    <property type="entry name" value="AdoMet_MTases"/>
    <property type="match status" value="1"/>
</dbReference>
<dbReference type="Proteomes" id="UP001290462">
    <property type="component" value="Unassembled WGS sequence"/>
</dbReference>
<dbReference type="InterPro" id="IPR011639">
    <property type="entry name" value="MethylTrfase_TaqI-like_dom"/>
</dbReference>
<dbReference type="SMART" id="SM00490">
    <property type="entry name" value="HELICc"/>
    <property type="match status" value="1"/>
</dbReference>
<dbReference type="InterPro" id="IPR052933">
    <property type="entry name" value="DNA_Protect_Modify"/>
</dbReference>
<dbReference type="Pfam" id="PF07669">
    <property type="entry name" value="Eco57I"/>
    <property type="match status" value="1"/>
</dbReference>
<dbReference type="PRINTS" id="PR00507">
    <property type="entry name" value="N12N6MTFRASE"/>
</dbReference>
<dbReference type="InterPro" id="IPR001650">
    <property type="entry name" value="Helicase_C-like"/>
</dbReference>
<reference evidence="4" key="1">
    <citation type="submission" date="2023-08" db="EMBL/GenBank/DDBJ databases">
        <title>Genomic characterization of piscicolin 126 produced by Carnobacterium maltaromaticum CM22 strain isolated from salmon (Salmo salar).</title>
        <authorList>
            <person name="Gonzalez-Gragera E."/>
            <person name="Garcia-Lopez J.D."/>
            <person name="Teso-Perez C."/>
            <person name="Gimenez-Hernandez I."/>
            <person name="Peralta-Sanchez J.M."/>
            <person name="Valdivia E."/>
            <person name="Montalban-Lopez M."/>
            <person name="Martin-Platero A.M."/>
            <person name="Banos A."/>
            <person name="Martinez-Bueno M."/>
        </authorList>
    </citation>
    <scope>NUCLEOTIDE SEQUENCE</scope>
    <source>
        <strain evidence="4">CM22</strain>
    </source>
</reference>
<dbReference type="Gene3D" id="3.40.50.150">
    <property type="entry name" value="Vaccinia Virus protein VP39"/>
    <property type="match status" value="1"/>
</dbReference>
<dbReference type="GO" id="GO:0005524">
    <property type="term" value="F:ATP binding"/>
    <property type="evidence" value="ECO:0007669"/>
    <property type="project" value="InterPro"/>
</dbReference>
<dbReference type="InterPro" id="IPR029063">
    <property type="entry name" value="SAM-dependent_MTases_sf"/>
</dbReference>
<dbReference type="SUPFAM" id="SSF53335">
    <property type="entry name" value="S-adenosyl-L-methionine-dependent methyltransferases"/>
    <property type="match status" value="1"/>
</dbReference>
<feature type="coiled-coil region" evidence="1">
    <location>
        <begin position="1956"/>
        <end position="1983"/>
    </location>
</feature>
<gene>
    <name evidence="4" type="ORF">RAK27_18740</name>
</gene>
<accession>A0AAW9JYG6</accession>
<dbReference type="Pfam" id="PF00176">
    <property type="entry name" value="SNF2-rel_dom"/>
    <property type="match status" value="1"/>
</dbReference>
<organism evidence="4 5">
    <name type="scientific">Carnobacterium maltaromaticum</name>
    <name type="common">Carnobacterium piscicola</name>
    <dbReference type="NCBI Taxonomy" id="2751"/>
    <lineage>
        <taxon>Bacteria</taxon>
        <taxon>Bacillati</taxon>
        <taxon>Bacillota</taxon>
        <taxon>Bacilli</taxon>
        <taxon>Lactobacillales</taxon>
        <taxon>Carnobacteriaceae</taxon>
        <taxon>Carnobacterium</taxon>
    </lineage>
</organism>
<dbReference type="GO" id="GO:0009007">
    <property type="term" value="F:site-specific DNA-methyltransferase (adenine-specific) activity"/>
    <property type="evidence" value="ECO:0007669"/>
    <property type="project" value="UniProtKB-EC"/>
</dbReference>
<dbReference type="EMBL" id="JAVBVO010000024">
    <property type="protein sequence ID" value="MDZ5760683.1"/>
    <property type="molecule type" value="Genomic_DNA"/>
</dbReference>
<evidence type="ECO:0000256" key="2">
    <source>
        <dbReference type="SAM" id="MobiDB-lite"/>
    </source>
</evidence>
<evidence type="ECO:0000259" key="3">
    <source>
        <dbReference type="PROSITE" id="PS51194"/>
    </source>
</evidence>
<dbReference type="PROSITE" id="PS51194">
    <property type="entry name" value="HELICASE_CTER"/>
    <property type="match status" value="1"/>
</dbReference>
<dbReference type="PANTHER" id="PTHR41313:SF1">
    <property type="entry name" value="DNA METHYLASE ADENINE-SPECIFIC DOMAIN-CONTAINING PROTEIN"/>
    <property type="match status" value="1"/>
</dbReference>
<evidence type="ECO:0000256" key="1">
    <source>
        <dbReference type="SAM" id="Coils"/>
    </source>
</evidence>
<dbReference type="SMART" id="SM00487">
    <property type="entry name" value="DEXDc"/>
    <property type="match status" value="1"/>
</dbReference>
<dbReference type="InterPro" id="IPR014001">
    <property type="entry name" value="Helicase_ATP-bd"/>
</dbReference>
<dbReference type="Gene3D" id="3.40.50.300">
    <property type="entry name" value="P-loop containing nucleotide triphosphate hydrolases"/>
    <property type="match status" value="2"/>
</dbReference>
<feature type="domain" description="Helicase C-terminal" evidence="3">
    <location>
        <begin position="1563"/>
        <end position="1742"/>
    </location>
</feature>
<keyword evidence="1" id="KW-0175">Coiled coil</keyword>
<feature type="compositionally biased region" description="Polar residues" evidence="2">
    <location>
        <begin position="322"/>
        <end position="333"/>
    </location>
</feature>
<feature type="compositionally biased region" description="Basic and acidic residues" evidence="2">
    <location>
        <begin position="264"/>
        <end position="284"/>
    </location>
</feature>
<dbReference type="InterPro" id="IPR027417">
    <property type="entry name" value="P-loop_NTPase"/>
</dbReference>
<feature type="compositionally biased region" description="Basic and acidic residues" evidence="2">
    <location>
        <begin position="206"/>
        <end position="217"/>
    </location>
</feature>
<feature type="compositionally biased region" description="Polar residues" evidence="2">
    <location>
        <begin position="218"/>
        <end position="236"/>
    </location>
</feature>
<feature type="compositionally biased region" description="Basic and acidic residues" evidence="2">
    <location>
        <begin position="298"/>
        <end position="312"/>
    </location>
</feature>
<dbReference type="PANTHER" id="PTHR41313">
    <property type="entry name" value="ADENINE-SPECIFIC METHYLTRANSFERASE"/>
    <property type="match status" value="1"/>
</dbReference>
<dbReference type="GO" id="GO:0006304">
    <property type="term" value="P:DNA modification"/>
    <property type="evidence" value="ECO:0007669"/>
    <property type="project" value="InterPro"/>
</dbReference>
<comment type="caution">
    <text evidence="4">The sequence shown here is derived from an EMBL/GenBank/DDBJ whole genome shotgun (WGS) entry which is preliminary data.</text>
</comment>
<dbReference type="Pfam" id="PF00271">
    <property type="entry name" value="Helicase_C"/>
    <property type="match status" value="1"/>
</dbReference>
<feature type="region of interest" description="Disordered" evidence="2">
    <location>
        <begin position="206"/>
        <end position="338"/>
    </location>
</feature>
<evidence type="ECO:0000313" key="5">
    <source>
        <dbReference type="Proteomes" id="UP001290462"/>
    </source>
</evidence>